<evidence type="ECO:0000256" key="2">
    <source>
        <dbReference type="ARBA" id="ARBA00023125"/>
    </source>
</evidence>
<dbReference type="InterPro" id="IPR014757">
    <property type="entry name" value="Tscrpt_reg_IclR_C"/>
</dbReference>
<evidence type="ECO:0000313" key="6">
    <source>
        <dbReference type="EMBL" id="NYZ19779.1"/>
    </source>
</evidence>
<evidence type="ECO:0000259" key="4">
    <source>
        <dbReference type="PROSITE" id="PS51077"/>
    </source>
</evidence>
<dbReference type="PANTHER" id="PTHR30136:SF34">
    <property type="entry name" value="TRANSCRIPTIONAL REGULATOR"/>
    <property type="match status" value="1"/>
</dbReference>
<dbReference type="NCBIfam" id="TIGR02431">
    <property type="entry name" value="pcaR_pcaU"/>
    <property type="match status" value="1"/>
</dbReference>
<dbReference type="PROSITE" id="PS51077">
    <property type="entry name" value="HTH_ICLR"/>
    <property type="match status" value="1"/>
</dbReference>
<feature type="domain" description="IclR-ED" evidence="5">
    <location>
        <begin position="83"/>
        <end position="267"/>
    </location>
</feature>
<reference evidence="6 7" key="1">
    <citation type="submission" date="2020-05" db="EMBL/GenBank/DDBJ databases">
        <title>Azospirillum oleiclasticum sp. nov, a nitrogen-fixing and heavy crude oil-emulsifying bacterium isolated from the crude oil of Yumen Oilfield.</title>
        <authorList>
            <person name="Wu D."/>
            <person name="Cai M."/>
            <person name="Zhang X."/>
        </authorList>
    </citation>
    <scope>NUCLEOTIDE SEQUENCE [LARGE SCALE GENOMIC DNA]</scope>
    <source>
        <strain evidence="6 7">ROY-1-1-2</strain>
    </source>
</reference>
<name>A0ABX2T6G0_9PROT</name>
<feature type="domain" description="HTH iclR-type" evidence="4">
    <location>
        <begin position="22"/>
        <end position="82"/>
    </location>
</feature>
<accession>A0ABX2T6G0</accession>
<keyword evidence="2" id="KW-0238">DNA-binding</keyword>
<dbReference type="Proteomes" id="UP000584642">
    <property type="component" value="Unassembled WGS sequence"/>
</dbReference>
<evidence type="ECO:0000313" key="7">
    <source>
        <dbReference type="Proteomes" id="UP000584642"/>
    </source>
</evidence>
<evidence type="ECO:0000256" key="3">
    <source>
        <dbReference type="ARBA" id="ARBA00023163"/>
    </source>
</evidence>
<dbReference type="PANTHER" id="PTHR30136">
    <property type="entry name" value="HELIX-TURN-HELIX TRANSCRIPTIONAL REGULATOR, ICLR FAMILY"/>
    <property type="match status" value="1"/>
</dbReference>
<dbReference type="Pfam" id="PF09339">
    <property type="entry name" value="HTH_IclR"/>
    <property type="match status" value="1"/>
</dbReference>
<dbReference type="InterPro" id="IPR029016">
    <property type="entry name" value="GAF-like_dom_sf"/>
</dbReference>
<evidence type="ECO:0000256" key="1">
    <source>
        <dbReference type="ARBA" id="ARBA00023015"/>
    </source>
</evidence>
<dbReference type="InterPro" id="IPR050707">
    <property type="entry name" value="HTH_MetabolicPath_Reg"/>
</dbReference>
<sequence length="267" mass="28759">MMAAEPNAGVDAPIDADDPNFMTSLARGLSVIRAFTEREPNLTIADVARITGLPRAAARRCLLTLERLGYAGTDGRTFFLRPRILALGYSFLSSAPLATILGPVLEGVSRELQESSSAAVMDEDEVLYIARSATKRIMSVGLNVGSRLPAYCTSMGRVLLAHLPEAEVAAYLDRVTLRRFTSRTITDRALLLEELDRVRAQGWSMLDQELEIGLCSLAVPVANTAGTVVAAINVSAQAARVDRAEMTGRFLPVLQAAASDTRALLVR</sequence>
<comment type="caution">
    <text evidence="6">The sequence shown here is derived from an EMBL/GenBank/DDBJ whole genome shotgun (WGS) entry which is preliminary data.</text>
</comment>
<dbReference type="InterPro" id="IPR036390">
    <property type="entry name" value="WH_DNA-bd_sf"/>
</dbReference>
<dbReference type="Gene3D" id="1.10.10.10">
    <property type="entry name" value="Winged helix-like DNA-binding domain superfamily/Winged helix DNA-binding domain"/>
    <property type="match status" value="1"/>
</dbReference>
<gene>
    <name evidence="6" type="ORF">HND93_08650</name>
</gene>
<protein>
    <submittedName>
        <fullName evidence="6">Helix-turn-helix domain-containing protein</fullName>
    </submittedName>
</protein>
<keyword evidence="3" id="KW-0804">Transcription</keyword>
<dbReference type="PROSITE" id="PS51078">
    <property type="entry name" value="ICLR_ED"/>
    <property type="match status" value="1"/>
</dbReference>
<dbReference type="Gene3D" id="3.30.450.40">
    <property type="match status" value="1"/>
</dbReference>
<proteinExistence type="predicted"/>
<dbReference type="SMART" id="SM00346">
    <property type="entry name" value="HTH_ICLR"/>
    <property type="match status" value="1"/>
</dbReference>
<dbReference type="SUPFAM" id="SSF46785">
    <property type="entry name" value="Winged helix' DNA-binding domain"/>
    <property type="match status" value="1"/>
</dbReference>
<dbReference type="EMBL" id="JABFDB010000004">
    <property type="protein sequence ID" value="NYZ19779.1"/>
    <property type="molecule type" value="Genomic_DNA"/>
</dbReference>
<keyword evidence="1" id="KW-0805">Transcription regulation</keyword>
<dbReference type="SUPFAM" id="SSF55781">
    <property type="entry name" value="GAF domain-like"/>
    <property type="match status" value="1"/>
</dbReference>
<dbReference type="Pfam" id="PF01614">
    <property type="entry name" value="IclR_C"/>
    <property type="match status" value="1"/>
</dbReference>
<dbReference type="InterPro" id="IPR036388">
    <property type="entry name" value="WH-like_DNA-bd_sf"/>
</dbReference>
<evidence type="ECO:0000259" key="5">
    <source>
        <dbReference type="PROSITE" id="PS51078"/>
    </source>
</evidence>
<keyword evidence="7" id="KW-1185">Reference proteome</keyword>
<dbReference type="InterPro" id="IPR005471">
    <property type="entry name" value="Tscrpt_reg_IclR_N"/>
</dbReference>
<dbReference type="InterPro" id="IPR012794">
    <property type="entry name" value="PcaR_PcaU"/>
</dbReference>
<organism evidence="6 7">
    <name type="scientific">Azospirillum oleiclasticum</name>
    <dbReference type="NCBI Taxonomy" id="2735135"/>
    <lineage>
        <taxon>Bacteria</taxon>
        <taxon>Pseudomonadati</taxon>
        <taxon>Pseudomonadota</taxon>
        <taxon>Alphaproteobacteria</taxon>
        <taxon>Rhodospirillales</taxon>
        <taxon>Azospirillaceae</taxon>
        <taxon>Azospirillum</taxon>
    </lineage>
</organism>